<feature type="compositionally biased region" description="Low complexity" evidence="2">
    <location>
        <begin position="791"/>
        <end position="833"/>
    </location>
</feature>
<evidence type="ECO:0000256" key="1">
    <source>
        <dbReference type="SAM" id="Coils"/>
    </source>
</evidence>
<name>A0AAW0V569_SCYPA</name>
<feature type="coiled-coil region" evidence="1">
    <location>
        <begin position="1076"/>
        <end position="1114"/>
    </location>
</feature>
<sequence length="1367" mass="147341">MHFSKKVATKVAVLCSVVSTSRPPTVRGSVLHCCWHRCKMTLKVCNLQGVTDALFREFMSQPGERQWCSEILHSITKGERIDSKDLLKLPSDAAPLKGSPRGSPVNSPRNHAHLSPLLLPPSPRSPLSPLQSTPPAINQHQPHTPRTHHSVSPPISAPVTPPLSSSSTFSVAISSITRSFSASLANEARPCLGAPAVVPSRKHARRRPGGVGSGARASEAAAGGGAAPGGQTCPVVCYPEPRVRYTSSDRRPLPGMCWCRCSVNSKVSNSEQWPVGVRVGGAPAIMVENVRGQCGRAAVTRVASSRVELRACRVLACRGVHVVGVNPCAAPAPCPAHYGLCVPVVVTLTDATNGLGTVQPDEEAILKIVEANRKKVAAKRAAKSANQEDRTVPELVDVPPTSPPATVVAAQPKSESLPSGVDVEGIVEAVERWVRGPGEEEQVESAQQKEARQYKELVGTLAELAAEKRAGRVAPGPEPPTGAPRHHDTVQLFSELMQTDDVSTIAAHIANKAELIYQTWKRTGLNPTELIQYHTPLPRGEQASDGESSPSGPPSATAKPRTPVRNISPAPPGSSPAVSRKFIEPALHNGRPHATSPVRTLNASPRPYIPPGTSPHSPSAQPQSPPVFPSSNGGSSPHQSPRLLYSSPASPSLPQTQGNTRPYATSASPQSPRGSLTQPPPPPERSSSYPGVDSTQQQQEGPYDILVDPNLETSLQELVNSFVLEDKARHHAAAVAALASQRPKGATSSIQEALQKFERQMVITSRSVAHSQEQAGSPPPPLGTMGRFAQMQMQQQQLQQQQLQQQLSPSIGGNSISMSSSSSSSSVTINTSGRRYGGTRSDSAISTEWSRMQAEHDNRSRRSASPNPPVSQPGWNETSPPNTSTWPLKNKQPMVVERKSSKHSASSSGMSSSASSSSFSSSSSSMSSSNVTTSTNYITTLEARVESSGQKSLGVPLRHKVVAMSAVDQEEERLMHALRTGTLIDDGEHLRPLSQSRPIPTPSLVSPPHTSPVNSTIITGSPPSSEAAPLSPNSRKAKYSISVTVDVDKPIEVIHQGTHQQHHIQNPQQIQHHIHHQQQQQLQHQLQQQLQLQQQQQQQHLQQQQQQLQHHQQVTKLGSTRSIKLGKETEMSMVDSAKLRYQESLQHPHSLQRLDDHRSMSTKQIVNGDGHVMKQRTRFENGNAALPDSISRGALGIQADEVGSTLPEFYRRKLRKMRKAGSPEPSVVGSISALPHPELTDQQKAHIRERSQSPTAGYNSAGVAIRPFLTQGSVAERVLIFERAPAEMKPKPGAPPTAAPAPEKRRLALSTWREPNEVRSMAQVSPRDGRPVAAQMRHYHPAFLITQTTWSDSCFISSVTSLNLLHT</sequence>
<feature type="region of interest" description="Disordered" evidence="2">
    <location>
        <begin position="200"/>
        <end position="229"/>
    </location>
</feature>
<feature type="region of interest" description="Disordered" evidence="2">
    <location>
        <begin position="791"/>
        <end position="931"/>
    </location>
</feature>
<feature type="compositionally biased region" description="Polar residues" evidence="2">
    <location>
        <begin position="685"/>
        <end position="698"/>
    </location>
</feature>
<feature type="region of interest" description="Disordered" evidence="2">
    <location>
        <begin position="467"/>
        <end position="486"/>
    </location>
</feature>
<protein>
    <recommendedName>
        <fullName evidence="5">WH2 domain-containing protein</fullName>
    </recommendedName>
</protein>
<feature type="compositionally biased region" description="Polar residues" evidence="2">
    <location>
        <begin position="655"/>
        <end position="677"/>
    </location>
</feature>
<feature type="region of interest" description="Disordered" evidence="2">
    <location>
        <begin position="538"/>
        <end position="698"/>
    </location>
</feature>
<proteinExistence type="predicted"/>
<feature type="region of interest" description="Disordered" evidence="2">
    <location>
        <begin position="383"/>
        <end position="419"/>
    </location>
</feature>
<gene>
    <name evidence="3" type="ORF">O3P69_002179</name>
</gene>
<organism evidence="3 4">
    <name type="scientific">Scylla paramamosain</name>
    <name type="common">Mud crab</name>
    <dbReference type="NCBI Taxonomy" id="85552"/>
    <lineage>
        <taxon>Eukaryota</taxon>
        <taxon>Metazoa</taxon>
        <taxon>Ecdysozoa</taxon>
        <taxon>Arthropoda</taxon>
        <taxon>Crustacea</taxon>
        <taxon>Multicrustacea</taxon>
        <taxon>Malacostraca</taxon>
        <taxon>Eumalacostraca</taxon>
        <taxon>Eucarida</taxon>
        <taxon>Decapoda</taxon>
        <taxon>Pleocyemata</taxon>
        <taxon>Brachyura</taxon>
        <taxon>Eubrachyura</taxon>
        <taxon>Portunoidea</taxon>
        <taxon>Portunidae</taxon>
        <taxon>Portuninae</taxon>
        <taxon>Scylla</taxon>
    </lineage>
</organism>
<comment type="caution">
    <text evidence="3">The sequence shown here is derived from an EMBL/GenBank/DDBJ whole genome shotgun (WGS) entry which is preliminary data.</text>
</comment>
<keyword evidence="4" id="KW-1185">Reference proteome</keyword>
<feature type="compositionally biased region" description="Low complexity" evidence="2">
    <location>
        <begin position="640"/>
        <end position="654"/>
    </location>
</feature>
<feature type="compositionally biased region" description="Low complexity" evidence="2">
    <location>
        <begin position="1021"/>
        <end position="1034"/>
    </location>
</feature>
<dbReference type="Proteomes" id="UP001487740">
    <property type="component" value="Unassembled WGS sequence"/>
</dbReference>
<feature type="compositionally biased region" description="Polar residues" evidence="2">
    <location>
        <begin position="840"/>
        <end position="850"/>
    </location>
</feature>
<reference evidence="3 4" key="1">
    <citation type="submission" date="2023-03" db="EMBL/GenBank/DDBJ databases">
        <title>High-quality genome of Scylla paramamosain provides insights in environmental adaptation.</title>
        <authorList>
            <person name="Zhang L."/>
        </authorList>
    </citation>
    <scope>NUCLEOTIDE SEQUENCE [LARGE SCALE GENOMIC DNA]</scope>
    <source>
        <strain evidence="3">LZ_2023a</strain>
        <tissue evidence="3">Muscle</tissue>
    </source>
</reference>
<keyword evidence="1" id="KW-0175">Coiled coil</keyword>
<feature type="compositionally biased region" description="Low complexity" evidence="2">
    <location>
        <begin position="903"/>
        <end position="929"/>
    </location>
</feature>
<feature type="region of interest" description="Disordered" evidence="2">
    <location>
        <begin position="985"/>
        <end position="1037"/>
    </location>
</feature>
<accession>A0AAW0V569</accession>
<evidence type="ECO:0000313" key="3">
    <source>
        <dbReference type="EMBL" id="KAK8407457.1"/>
    </source>
</evidence>
<feature type="compositionally biased region" description="Polar residues" evidence="2">
    <location>
        <begin position="873"/>
        <end position="887"/>
    </location>
</feature>
<dbReference type="EMBL" id="JARAKH010000001">
    <property type="protein sequence ID" value="KAK8407457.1"/>
    <property type="molecule type" value="Genomic_DNA"/>
</dbReference>
<evidence type="ECO:0000313" key="4">
    <source>
        <dbReference type="Proteomes" id="UP001487740"/>
    </source>
</evidence>
<feature type="region of interest" description="Disordered" evidence="2">
    <location>
        <begin position="90"/>
        <end position="160"/>
    </location>
</feature>
<evidence type="ECO:0000256" key="2">
    <source>
        <dbReference type="SAM" id="MobiDB-lite"/>
    </source>
</evidence>
<evidence type="ECO:0008006" key="5">
    <source>
        <dbReference type="Google" id="ProtNLM"/>
    </source>
</evidence>